<gene>
    <name evidence="1" type="ORF">D910_06461</name>
</gene>
<organism evidence="1 2">
    <name type="scientific">Dendroctonus ponderosae</name>
    <name type="common">Mountain pine beetle</name>
    <dbReference type="NCBI Taxonomy" id="77166"/>
    <lineage>
        <taxon>Eukaryota</taxon>
        <taxon>Metazoa</taxon>
        <taxon>Ecdysozoa</taxon>
        <taxon>Arthropoda</taxon>
        <taxon>Hexapoda</taxon>
        <taxon>Insecta</taxon>
        <taxon>Pterygota</taxon>
        <taxon>Neoptera</taxon>
        <taxon>Endopterygota</taxon>
        <taxon>Coleoptera</taxon>
        <taxon>Polyphaga</taxon>
        <taxon>Cucujiformia</taxon>
        <taxon>Curculionidae</taxon>
        <taxon>Scolytinae</taxon>
        <taxon>Dendroctonus</taxon>
    </lineage>
</organism>
<evidence type="ECO:0000313" key="1">
    <source>
        <dbReference type="EMBL" id="ERL89084.1"/>
    </source>
</evidence>
<sequence>MRNDRICLRRFITGKPAALGNKTNPDVLPNENLGNICSL</sequence>
<reference evidence="1 2" key="1">
    <citation type="journal article" date="2013" name="Genome Biol.">
        <title>Draft genome of the mountain pine beetle, Dendroctonus ponderosae Hopkins, a major forest pest.</title>
        <authorList>
            <person name="Keeling C.I."/>
            <person name="Yuen M.M."/>
            <person name="Liao N.Y."/>
            <person name="Docking T.R."/>
            <person name="Chan S.K."/>
            <person name="Taylor G.A."/>
            <person name="Palmquist D.L."/>
            <person name="Jackman S.D."/>
            <person name="Nguyen A."/>
            <person name="Li M."/>
            <person name="Henderson H."/>
            <person name="Janes J.K."/>
            <person name="Zhao Y."/>
            <person name="Pandoh P."/>
            <person name="Moore R."/>
            <person name="Sperling F.A."/>
            <person name="Huber D.P."/>
            <person name="Birol I."/>
            <person name="Jones S.J."/>
            <person name="Bohlmann J."/>
        </authorList>
    </citation>
    <scope>NUCLEOTIDE SEQUENCE</scope>
</reference>
<dbReference type="EMBL" id="KB632144">
    <property type="protein sequence ID" value="ERL89084.1"/>
    <property type="molecule type" value="Genomic_DNA"/>
</dbReference>
<evidence type="ECO:0000313" key="2">
    <source>
        <dbReference type="Proteomes" id="UP000030742"/>
    </source>
</evidence>
<proteinExistence type="predicted"/>
<name>U4U5B8_DENPD</name>
<dbReference type="Proteomes" id="UP000030742">
    <property type="component" value="Unassembled WGS sequence"/>
</dbReference>
<protein>
    <submittedName>
        <fullName evidence="1">Uncharacterized protein</fullName>
    </submittedName>
</protein>
<dbReference type="AlphaFoldDB" id="U4U5B8"/>
<accession>U4U5B8</accession>